<keyword evidence="1" id="KW-0472">Membrane</keyword>
<feature type="transmembrane region" description="Helical" evidence="1">
    <location>
        <begin position="6"/>
        <end position="25"/>
    </location>
</feature>
<evidence type="ECO:0000313" key="3">
    <source>
        <dbReference type="Proteomes" id="UP000266673"/>
    </source>
</evidence>
<gene>
    <name evidence="2" type="ORF">C2G38_2256787</name>
</gene>
<keyword evidence="3" id="KW-1185">Reference proteome</keyword>
<keyword evidence="1" id="KW-1133">Transmembrane helix</keyword>
<proteinExistence type="predicted"/>
<dbReference type="Proteomes" id="UP000266673">
    <property type="component" value="Unassembled WGS sequence"/>
</dbReference>
<keyword evidence="1" id="KW-0812">Transmembrane</keyword>
<sequence length="54" mass="6438">MEFKEATIIIVANLGLRISFVIYYSRKVPELWLTRFIIAIYAAYYLTVNIFYIL</sequence>
<accession>A0A397TQT5</accession>
<dbReference type="AlphaFoldDB" id="A0A397TQT5"/>
<evidence type="ECO:0000313" key="2">
    <source>
        <dbReference type="EMBL" id="RIB00264.1"/>
    </source>
</evidence>
<comment type="caution">
    <text evidence="2">The sequence shown here is derived from an EMBL/GenBank/DDBJ whole genome shotgun (WGS) entry which is preliminary data.</text>
</comment>
<protein>
    <submittedName>
        <fullName evidence="2">Uncharacterized protein</fullName>
    </submittedName>
</protein>
<feature type="transmembrane region" description="Helical" evidence="1">
    <location>
        <begin position="32"/>
        <end position="53"/>
    </location>
</feature>
<reference evidence="2 3" key="1">
    <citation type="submission" date="2018-06" db="EMBL/GenBank/DDBJ databases">
        <title>Comparative genomics reveals the genomic features of Rhizophagus irregularis, R. cerebriforme, R. diaphanum and Gigaspora rosea, and their symbiotic lifestyle signature.</title>
        <authorList>
            <person name="Morin E."/>
            <person name="San Clemente H."/>
            <person name="Chen E.C.H."/>
            <person name="De La Providencia I."/>
            <person name="Hainaut M."/>
            <person name="Kuo A."/>
            <person name="Kohler A."/>
            <person name="Murat C."/>
            <person name="Tang N."/>
            <person name="Roy S."/>
            <person name="Loubradou J."/>
            <person name="Henrissat B."/>
            <person name="Grigoriev I.V."/>
            <person name="Corradi N."/>
            <person name="Roux C."/>
            <person name="Martin F.M."/>
        </authorList>
    </citation>
    <scope>NUCLEOTIDE SEQUENCE [LARGE SCALE GENOMIC DNA]</scope>
    <source>
        <strain evidence="2 3">DAOM 194757</strain>
    </source>
</reference>
<evidence type="ECO:0000256" key="1">
    <source>
        <dbReference type="SAM" id="Phobius"/>
    </source>
</evidence>
<dbReference type="EMBL" id="QKWP01004661">
    <property type="protein sequence ID" value="RIB00264.1"/>
    <property type="molecule type" value="Genomic_DNA"/>
</dbReference>
<organism evidence="2 3">
    <name type="scientific">Gigaspora rosea</name>
    <dbReference type="NCBI Taxonomy" id="44941"/>
    <lineage>
        <taxon>Eukaryota</taxon>
        <taxon>Fungi</taxon>
        <taxon>Fungi incertae sedis</taxon>
        <taxon>Mucoromycota</taxon>
        <taxon>Glomeromycotina</taxon>
        <taxon>Glomeromycetes</taxon>
        <taxon>Diversisporales</taxon>
        <taxon>Gigasporaceae</taxon>
        <taxon>Gigaspora</taxon>
    </lineage>
</organism>
<name>A0A397TQT5_9GLOM</name>